<name>A0A1D2MBF8_ORCCI</name>
<dbReference type="InterPro" id="IPR045255">
    <property type="entry name" value="RanBP1-like"/>
</dbReference>
<dbReference type="AlphaFoldDB" id="A0A1D2MBF8"/>
<dbReference type="STRING" id="48709.A0A1D2MBF8"/>
<dbReference type="Proteomes" id="UP000094527">
    <property type="component" value="Unassembled WGS sequence"/>
</dbReference>
<comment type="caution">
    <text evidence="2">The sequence shown here is derived from an EMBL/GenBank/DDBJ whole genome shotgun (WGS) entry which is preliminary data.</text>
</comment>
<dbReference type="PANTHER" id="PTHR23138:SF141">
    <property type="entry name" value="NUCLEAR PORE COMPLEX PROTEIN NUP50"/>
    <property type="match status" value="1"/>
</dbReference>
<feature type="region of interest" description="Disordered" evidence="1">
    <location>
        <begin position="164"/>
        <end position="249"/>
    </location>
</feature>
<dbReference type="Gene3D" id="2.30.29.30">
    <property type="entry name" value="Pleckstrin-homology domain (PH domain)/Phosphotyrosine-binding domain (PTB)"/>
    <property type="match status" value="1"/>
</dbReference>
<dbReference type="GO" id="GO:0006606">
    <property type="term" value="P:protein import into nucleus"/>
    <property type="evidence" value="ECO:0007669"/>
    <property type="project" value="TreeGrafter"/>
</dbReference>
<dbReference type="PANTHER" id="PTHR23138">
    <property type="entry name" value="RAN BINDING PROTEIN"/>
    <property type="match status" value="1"/>
</dbReference>
<accession>A0A1D2MBF8</accession>
<dbReference type="OrthoDB" id="10062131at2759"/>
<sequence length="363" mass="38782">MAKRFASSSSPSPSSAVKRARSSEFQLGIRDLNSAFLTSLQAALSKNQGCVLVPLVKDYLEYSRTLLEKSSGVALSGSSSLAELGVFFDEFERNFIKTSSKEEGMETEEDGNNNKVAHSAIALSSSSSGYLSTVPEGGTTKQTPAVPSQQLKRRLVEAARPPNQGQFAARSGFPTAPSPGDVGDGGGHRSAIQFGAPPPSSGGFIGFGLPPPSSGASPTVLHGNDDSQSEAAQEEDEENEEPPKNEVVPVIEDDSVYSIKCKVFGMTDNQYKDKGKGTLYIKMLSEGKFQLVVRADNNLGTLLLNILLNKGLPLDKKSAKDVMTFDVMGNKGKGMPILLRVKDEDAANELISQLKEFQRQSAK</sequence>
<reference evidence="2 3" key="1">
    <citation type="journal article" date="2016" name="Genome Biol. Evol.">
        <title>Gene Family Evolution Reflects Adaptation to Soil Environmental Stressors in the Genome of the Collembolan Orchesella cincta.</title>
        <authorList>
            <person name="Faddeeva-Vakhrusheva A."/>
            <person name="Derks M.F."/>
            <person name="Anvar S.Y."/>
            <person name="Agamennone V."/>
            <person name="Suring W."/>
            <person name="Smit S."/>
            <person name="van Straalen N.M."/>
            <person name="Roelofs D."/>
        </authorList>
    </citation>
    <scope>NUCLEOTIDE SEQUENCE [LARGE SCALE GENOMIC DNA]</scope>
    <source>
        <tissue evidence="2">Mixed pool</tissue>
    </source>
</reference>
<evidence type="ECO:0000313" key="3">
    <source>
        <dbReference type="Proteomes" id="UP000094527"/>
    </source>
</evidence>
<evidence type="ECO:0000313" key="2">
    <source>
        <dbReference type="EMBL" id="ODM90338.1"/>
    </source>
</evidence>
<evidence type="ECO:0000256" key="1">
    <source>
        <dbReference type="SAM" id="MobiDB-lite"/>
    </source>
</evidence>
<keyword evidence="3" id="KW-1185">Reference proteome</keyword>
<organism evidence="2 3">
    <name type="scientific">Orchesella cincta</name>
    <name type="common">Springtail</name>
    <name type="synonym">Podura cincta</name>
    <dbReference type="NCBI Taxonomy" id="48709"/>
    <lineage>
        <taxon>Eukaryota</taxon>
        <taxon>Metazoa</taxon>
        <taxon>Ecdysozoa</taxon>
        <taxon>Arthropoda</taxon>
        <taxon>Hexapoda</taxon>
        <taxon>Collembola</taxon>
        <taxon>Entomobryomorpha</taxon>
        <taxon>Entomobryoidea</taxon>
        <taxon>Orchesellidae</taxon>
        <taxon>Orchesellinae</taxon>
        <taxon>Orchesella</taxon>
    </lineage>
</organism>
<proteinExistence type="predicted"/>
<feature type="region of interest" description="Disordered" evidence="1">
    <location>
        <begin position="131"/>
        <end position="152"/>
    </location>
</feature>
<feature type="compositionally biased region" description="Polar residues" evidence="1">
    <location>
        <begin position="139"/>
        <end position="150"/>
    </location>
</feature>
<gene>
    <name evidence="2" type="ORF">Ocin01_16346</name>
</gene>
<dbReference type="EMBL" id="LJIJ01002028">
    <property type="protein sequence ID" value="ODM90338.1"/>
    <property type="molecule type" value="Genomic_DNA"/>
</dbReference>
<protein>
    <submittedName>
        <fullName evidence="2">Nuclear pore complex protein Nup50</fullName>
    </submittedName>
</protein>
<dbReference type="SUPFAM" id="SSF50729">
    <property type="entry name" value="PH domain-like"/>
    <property type="match status" value="1"/>
</dbReference>
<dbReference type="InterPro" id="IPR011993">
    <property type="entry name" value="PH-like_dom_sf"/>
</dbReference>